<dbReference type="Proteomes" id="UP000198744">
    <property type="component" value="Unassembled WGS sequence"/>
</dbReference>
<dbReference type="Pfam" id="PF04366">
    <property type="entry name" value="Ysc84"/>
    <property type="match status" value="1"/>
</dbReference>
<dbReference type="RefSeq" id="WP_093882556.1">
    <property type="nucleotide sequence ID" value="NZ_FOBS01000005.1"/>
</dbReference>
<evidence type="ECO:0000313" key="4">
    <source>
        <dbReference type="Proteomes" id="UP000198744"/>
    </source>
</evidence>
<dbReference type="AlphaFoldDB" id="A0A1H7VX06"/>
<feature type="domain" description="Ysc84 actin-binding" evidence="2">
    <location>
        <begin position="99"/>
        <end position="181"/>
    </location>
</feature>
<dbReference type="OrthoDB" id="198978at2"/>
<evidence type="ECO:0000313" key="3">
    <source>
        <dbReference type="EMBL" id="SEM13776.1"/>
    </source>
</evidence>
<dbReference type="EMBL" id="FOBS01000005">
    <property type="protein sequence ID" value="SEM13776.1"/>
    <property type="molecule type" value="Genomic_DNA"/>
</dbReference>
<sequence length="185" mass="19810">MRRLQFMIFLCLIAVFAVAFAGTEQAMAASAAEIDRNVQKALQKLYAKSAPARDMGQKAKAILVFPDIVKGGFIVGGQYGEGALIKDGKTAGYYNSVSASYGLQAGVQKYGYVLFLMSDSSLRFLDRSDGWELGMAPNIVIMDVGAAGGISTTTAKSDMYAFFFDQKGLMAGIGLQGTKITKIVR</sequence>
<feature type="chain" id="PRO_5011468529" evidence="1">
    <location>
        <begin position="22"/>
        <end position="185"/>
    </location>
</feature>
<evidence type="ECO:0000256" key="1">
    <source>
        <dbReference type="SAM" id="SignalP"/>
    </source>
</evidence>
<feature type="signal peptide" evidence="1">
    <location>
        <begin position="1"/>
        <end position="21"/>
    </location>
</feature>
<evidence type="ECO:0000259" key="2">
    <source>
        <dbReference type="Pfam" id="PF04366"/>
    </source>
</evidence>
<dbReference type="CDD" id="cd11524">
    <property type="entry name" value="SYLF"/>
    <property type="match status" value="1"/>
</dbReference>
<name>A0A1H7VX06_9BACT</name>
<gene>
    <name evidence="3" type="ORF">SAMN04489760_10516</name>
</gene>
<keyword evidence="4" id="KW-1185">Reference proteome</keyword>
<accession>A0A1H7VX06</accession>
<reference evidence="3 4" key="1">
    <citation type="submission" date="2016-10" db="EMBL/GenBank/DDBJ databases">
        <authorList>
            <person name="de Groot N.N."/>
        </authorList>
    </citation>
    <scope>NUCLEOTIDE SEQUENCE [LARGE SCALE GENOMIC DNA]</scope>
    <source>
        <strain evidence="3 4">DSM 8423</strain>
    </source>
</reference>
<keyword evidence="1" id="KW-0732">Signal</keyword>
<proteinExistence type="predicted"/>
<protein>
    <submittedName>
        <fullName evidence="3">Lipid-binding SYLF domain-containing protein</fullName>
    </submittedName>
</protein>
<dbReference type="STRING" id="43775.SAMN04489760_10516"/>
<dbReference type="InterPro" id="IPR007461">
    <property type="entry name" value="Ysc84_actin-binding"/>
</dbReference>
<organism evidence="3 4">
    <name type="scientific">Syntrophus gentianae</name>
    <dbReference type="NCBI Taxonomy" id="43775"/>
    <lineage>
        <taxon>Bacteria</taxon>
        <taxon>Pseudomonadati</taxon>
        <taxon>Thermodesulfobacteriota</taxon>
        <taxon>Syntrophia</taxon>
        <taxon>Syntrophales</taxon>
        <taxon>Syntrophaceae</taxon>
        <taxon>Syntrophus</taxon>
    </lineage>
</organism>